<dbReference type="GO" id="GO:0002949">
    <property type="term" value="P:tRNA threonylcarbamoyladenosine modification"/>
    <property type="evidence" value="ECO:0007669"/>
    <property type="project" value="InterPro"/>
</dbReference>
<reference evidence="11 12" key="1">
    <citation type="submission" date="2016-10" db="EMBL/GenBank/DDBJ databases">
        <authorList>
            <person name="de Groot N.N."/>
        </authorList>
    </citation>
    <scope>NUCLEOTIDE SEQUENCE [LARGE SCALE GENOMIC DNA]</scope>
    <source>
        <strain evidence="11 12">DSM 17925</strain>
    </source>
</reference>
<dbReference type="SUPFAM" id="SSF52540">
    <property type="entry name" value="P-loop containing nucleoside triphosphate hydrolases"/>
    <property type="match status" value="1"/>
</dbReference>
<comment type="similarity">
    <text evidence="2">Belongs to the TsaE family.</text>
</comment>
<keyword evidence="5" id="KW-0819">tRNA processing</keyword>
<gene>
    <name evidence="11" type="ORF">SAMN04488515_3065</name>
</gene>
<dbReference type="Gene3D" id="3.40.50.300">
    <property type="entry name" value="P-loop containing nucleotide triphosphate hydrolases"/>
    <property type="match status" value="1"/>
</dbReference>
<comment type="subcellular location">
    <subcellularLocation>
        <location evidence="1">Cytoplasm</location>
    </subcellularLocation>
</comment>
<dbReference type="RefSeq" id="WP_089996618.1">
    <property type="nucleotide sequence ID" value="NZ_FOIZ01000002.1"/>
</dbReference>
<dbReference type="InterPro" id="IPR027417">
    <property type="entry name" value="P-loop_NTPase"/>
</dbReference>
<dbReference type="GO" id="GO:0005737">
    <property type="term" value="C:cytoplasm"/>
    <property type="evidence" value="ECO:0007669"/>
    <property type="project" value="UniProtKB-SubCell"/>
</dbReference>
<evidence type="ECO:0000313" key="11">
    <source>
        <dbReference type="EMBL" id="SEW43342.1"/>
    </source>
</evidence>
<dbReference type="STRING" id="364200.SAMN04488515_3065"/>
<organism evidence="11 12">
    <name type="scientific">Cognatiyoonia koreensis</name>
    <dbReference type="NCBI Taxonomy" id="364200"/>
    <lineage>
        <taxon>Bacteria</taxon>
        <taxon>Pseudomonadati</taxon>
        <taxon>Pseudomonadota</taxon>
        <taxon>Alphaproteobacteria</taxon>
        <taxon>Rhodobacterales</taxon>
        <taxon>Paracoccaceae</taxon>
        <taxon>Cognatiyoonia</taxon>
    </lineage>
</organism>
<name>A0A1I0RPY1_9RHOB</name>
<evidence type="ECO:0000256" key="7">
    <source>
        <dbReference type="ARBA" id="ARBA00022741"/>
    </source>
</evidence>
<keyword evidence="7" id="KW-0547">Nucleotide-binding</keyword>
<keyword evidence="8" id="KW-0067">ATP-binding</keyword>
<evidence type="ECO:0000256" key="1">
    <source>
        <dbReference type="ARBA" id="ARBA00004496"/>
    </source>
</evidence>
<dbReference type="PANTHER" id="PTHR33540:SF2">
    <property type="entry name" value="TRNA THREONYLCARBAMOYLADENOSINE BIOSYNTHESIS PROTEIN TSAE"/>
    <property type="match status" value="1"/>
</dbReference>
<dbReference type="EMBL" id="FOIZ01000002">
    <property type="protein sequence ID" value="SEW43342.1"/>
    <property type="molecule type" value="Genomic_DNA"/>
</dbReference>
<evidence type="ECO:0000256" key="10">
    <source>
        <dbReference type="ARBA" id="ARBA00032441"/>
    </source>
</evidence>
<evidence type="ECO:0000256" key="5">
    <source>
        <dbReference type="ARBA" id="ARBA00022694"/>
    </source>
</evidence>
<dbReference type="Pfam" id="PF02367">
    <property type="entry name" value="TsaE"/>
    <property type="match status" value="1"/>
</dbReference>
<keyword evidence="12" id="KW-1185">Reference proteome</keyword>
<dbReference type="PANTHER" id="PTHR33540">
    <property type="entry name" value="TRNA THREONYLCARBAMOYLADENOSINE BIOSYNTHESIS PROTEIN TSAE"/>
    <property type="match status" value="1"/>
</dbReference>
<dbReference type="GO" id="GO:0005524">
    <property type="term" value="F:ATP binding"/>
    <property type="evidence" value="ECO:0007669"/>
    <property type="project" value="UniProtKB-KW"/>
</dbReference>
<evidence type="ECO:0000256" key="4">
    <source>
        <dbReference type="ARBA" id="ARBA00022490"/>
    </source>
</evidence>
<dbReference type="GO" id="GO:0046872">
    <property type="term" value="F:metal ion binding"/>
    <property type="evidence" value="ECO:0007669"/>
    <property type="project" value="UniProtKB-KW"/>
</dbReference>
<sequence>MLSDPFCLDLPTEDATRNLAGGLAPLLQVGDVLLLSGPVGAGKSFFCRALIRARTHTREDIPSPTFTLVQTYPHPDGDIWHCDLYRLSHPDDVLELGLEEAFSDAICLIEWPDRLGSLAPANALNLAFEATDTGHRVTIRGNAEWATRMNALHA</sequence>
<evidence type="ECO:0000256" key="9">
    <source>
        <dbReference type="ARBA" id="ARBA00022842"/>
    </source>
</evidence>
<dbReference type="AlphaFoldDB" id="A0A1I0RPY1"/>
<evidence type="ECO:0000256" key="3">
    <source>
        <dbReference type="ARBA" id="ARBA00019010"/>
    </source>
</evidence>
<dbReference type="Proteomes" id="UP000199167">
    <property type="component" value="Unassembled WGS sequence"/>
</dbReference>
<dbReference type="NCBIfam" id="TIGR00150">
    <property type="entry name" value="T6A_YjeE"/>
    <property type="match status" value="1"/>
</dbReference>
<dbReference type="InterPro" id="IPR003442">
    <property type="entry name" value="T6A_TsaE"/>
</dbReference>
<protein>
    <recommendedName>
        <fullName evidence="3">tRNA threonylcarbamoyladenosine biosynthesis protein TsaE</fullName>
    </recommendedName>
    <alternativeName>
        <fullName evidence="10">t(6)A37 threonylcarbamoyladenosine biosynthesis protein TsaE</fullName>
    </alternativeName>
</protein>
<keyword evidence="4" id="KW-0963">Cytoplasm</keyword>
<evidence type="ECO:0000256" key="8">
    <source>
        <dbReference type="ARBA" id="ARBA00022840"/>
    </source>
</evidence>
<evidence type="ECO:0000256" key="2">
    <source>
        <dbReference type="ARBA" id="ARBA00007599"/>
    </source>
</evidence>
<dbReference type="OrthoDB" id="9800307at2"/>
<evidence type="ECO:0000256" key="6">
    <source>
        <dbReference type="ARBA" id="ARBA00022723"/>
    </source>
</evidence>
<accession>A0A1I0RPY1</accession>
<evidence type="ECO:0000313" key="12">
    <source>
        <dbReference type="Proteomes" id="UP000199167"/>
    </source>
</evidence>
<proteinExistence type="inferred from homology"/>
<keyword evidence="9" id="KW-0460">Magnesium</keyword>
<keyword evidence="6" id="KW-0479">Metal-binding</keyword>